<evidence type="ECO:0000313" key="2">
    <source>
        <dbReference type="EMBL" id="KAI9632506.1"/>
    </source>
</evidence>
<name>A0AA38LTH7_9TREE</name>
<feature type="region of interest" description="Disordered" evidence="1">
    <location>
        <begin position="384"/>
        <end position="430"/>
    </location>
</feature>
<dbReference type="Gene3D" id="1.10.472.10">
    <property type="entry name" value="Cyclin-like"/>
    <property type="match status" value="2"/>
</dbReference>
<dbReference type="CDD" id="cd20546">
    <property type="entry name" value="CYCLIN_SpCG1C_ScCTK2-like_rpt2"/>
    <property type="match status" value="1"/>
</dbReference>
<sequence>MNAAFTPRLSTSTSTTASSSTGYDGAASASSPHVQKYRPYFSAREIERLSAKQRGKLSVAREERGRQQACGFIDAVGVRCGFPRGTIATAQMLYIRFHLYFPYKDHNYMLTTRDVSLATLYVSSKLHDTLKKPRDIILASYPLRYPHLIAQRKGGVLDPALVDVAALEAERGRVLGIERLVLESVCFRFAVGGGLGWVVKIAKRLKMSKETTMAAWRTAVDCYRTPVSLSYPAHTIALGSIYACALLTLAEPRPHDQEELPSASGATPDNSPDQTWRRLAAIMGTAGSWEQDMHASAAEVNAIAQSTLDLHITILSTPPSDPQHALTPSPTSPRDAPSAPSDPSASTSASAAIRSSIANTAFRLPAYWTVQTLTEMKVYLRERAPVGPGDGDGMEVDGAPEWGDEGGEMGVIEAQEKEEERKRRRGMNEGTTRFVWDHGVAV</sequence>
<feature type="region of interest" description="Disordered" evidence="1">
    <location>
        <begin position="314"/>
        <end position="350"/>
    </location>
</feature>
<comment type="caution">
    <text evidence="2">The sequence shown here is derived from an EMBL/GenBank/DDBJ whole genome shotgun (WGS) entry which is preliminary data.</text>
</comment>
<dbReference type="GO" id="GO:0016538">
    <property type="term" value="F:cyclin-dependent protein serine/threonine kinase regulator activity"/>
    <property type="evidence" value="ECO:0007669"/>
    <property type="project" value="InterPro"/>
</dbReference>
<dbReference type="EMBL" id="JAKWFO010000014">
    <property type="protein sequence ID" value="KAI9632506.1"/>
    <property type="molecule type" value="Genomic_DNA"/>
</dbReference>
<dbReference type="GO" id="GO:0006357">
    <property type="term" value="P:regulation of transcription by RNA polymerase II"/>
    <property type="evidence" value="ECO:0007669"/>
    <property type="project" value="InterPro"/>
</dbReference>
<evidence type="ECO:0000313" key="3">
    <source>
        <dbReference type="Proteomes" id="UP001164286"/>
    </source>
</evidence>
<dbReference type="Proteomes" id="UP001164286">
    <property type="component" value="Unassembled WGS sequence"/>
</dbReference>
<keyword evidence="3" id="KW-1185">Reference proteome</keyword>
<dbReference type="InterPro" id="IPR036915">
    <property type="entry name" value="Cyclin-like_sf"/>
</dbReference>
<reference evidence="2" key="1">
    <citation type="journal article" date="2022" name="G3 (Bethesda)">
        <title>High quality genome of the basidiomycete yeast Dioszegia hungarica PDD-24b-2 isolated from cloud water.</title>
        <authorList>
            <person name="Jarrige D."/>
            <person name="Haridas S."/>
            <person name="Bleykasten-Grosshans C."/>
            <person name="Joly M."/>
            <person name="Nadalig T."/>
            <person name="Sancelme M."/>
            <person name="Vuilleumier S."/>
            <person name="Grigoriev I.V."/>
            <person name="Amato P."/>
            <person name="Bringel F."/>
        </authorList>
    </citation>
    <scope>NUCLEOTIDE SEQUENCE</scope>
    <source>
        <strain evidence="2">PDD-24b-2</strain>
    </source>
</reference>
<feature type="region of interest" description="Disordered" evidence="1">
    <location>
        <begin position="1"/>
        <end position="30"/>
    </location>
</feature>
<dbReference type="AlphaFoldDB" id="A0AA38LTH7"/>
<dbReference type="PANTHER" id="PTHR10026">
    <property type="entry name" value="CYCLIN"/>
    <property type="match status" value="1"/>
</dbReference>
<organism evidence="2 3">
    <name type="scientific">Dioszegia hungarica</name>
    <dbReference type="NCBI Taxonomy" id="4972"/>
    <lineage>
        <taxon>Eukaryota</taxon>
        <taxon>Fungi</taxon>
        <taxon>Dikarya</taxon>
        <taxon>Basidiomycota</taxon>
        <taxon>Agaricomycotina</taxon>
        <taxon>Tremellomycetes</taxon>
        <taxon>Tremellales</taxon>
        <taxon>Bulleribasidiaceae</taxon>
        <taxon>Dioszegia</taxon>
    </lineage>
</organism>
<feature type="compositionally biased region" description="Low complexity" evidence="1">
    <location>
        <begin position="10"/>
        <end position="30"/>
    </location>
</feature>
<dbReference type="FunFam" id="1.10.472.10:FF:000111">
    <property type="entry name" value="Unplaced genomic scaffold supercont1.6, whole genome shotgun sequence"/>
    <property type="match status" value="1"/>
</dbReference>
<dbReference type="InterPro" id="IPR043198">
    <property type="entry name" value="Cyclin/Ssn8"/>
</dbReference>
<feature type="compositionally biased region" description="Low complexity" evidence="1">
    <location>
        <begin position="328"/>
        <end position="350"/>
    </location>
</feature>
<dbReference type="SUPFAM" id="SSF47954">
    <property type="entry name" value="Cyclin-like"/>
    <property type="match status" value="2"/>
</dbReference>
<dbReference type="RefSeq" id="XP_052942283.1">
    <property type="nucleotide sequence ID" value="XM_053088016.1"/>
</dbReference>
<gene>
    <name evidence="2" type="ORF">MKK02DRAFT_30301</name>
</gene>
<accession>A0AA38LTH7</accession>
<dbReference type="GeneID" id="77727221"/>
<proteinExistence type="predicted"/>
<protein>
    <submittedName>
        <fullName evidence="2">Cyclin-like protein</fullName>
    </submittedName>
</protein>
<evidence type="ECO:0000256" key="1">
    <source>
        <dbReference type="SAM" id="MobiDB-lite"/>
    </source>
</evidence>